<dbReference type="Proteomes" id="UP001152867">
    <property type="component" value="Unassembled WGS sequence"/>
</dbReference>
<organism evidence="1 2">
    <name type="scientific">Furfurilactobacillus milii</name>
    <dbReference type="NCBI Taxonomy" id="2888272"/>
    <lineage>
        <taxon>Bacteria</taxon>
        <taxon>Bacillati</taxon>
        <taxon>Bacillota</taxon>
        <taxon>Bacilli</taxon>
        <taxon>Lactobacillales</taxon>
        <taxon>Lactobacillaceae</taxon>
        <taxon>Furfurilactobacillus</taxon>
    </lineage>
</organism>
<sequence>MSQNLTGQLQEIHFSRPNEAAIITAGIFELNNGVYDGQAISRMKTKFGQLALKQNISAEALSFYTILMKPNVGDDVGRSIATWIL</sequence>
<protein>
    <submittedName>
        <fullName evidence="1">Uncharacterized protein</fullName>
    </submittedName>
</protein>
<reference evidence="1" key="1">
    <citation type="submission" date="2022-06" db="EMBL/GenBank/DDBJ databases">
        <title>Antifungal cultures and metabolites of lactic acid bacteria for use in dairy fermentations.</title>
        <authorList>
            <person name="Zhao Z."/>
            <person name="Gaenzle M."/>
        </authorList>
    </citation>
    <scope>NUCLEOTIDE SEQUENCE</scope>
    <source>
        <strain evidence="1">FUA3126</strain>
    </source>
</reference>
<accession>A0ABT6DB13</accession>
<gene>
    <name evidence="1" type="ORF">NNA32_08635</name>
</gene>
<keyword evidence="2" id="KW-1185">Reference proteome</keyword>
<name>A0ABT6DB13_9LACO</name>
<dbReference type="RefSeq" id="WP_178943222.1">
    <property type="nucleotide sequence ID" value="NZ_JAIWJF010000004.1"/>
</dbReference>
<evidence type="ECO:0000313" key="1">
    <source>
        <dbReference type="EMBL" id="MDF9914311.1"/>
    </source>
</evidence>
<evidence type="ECO:0000313" key="2">
    <source>
        <dbReference type="Proteomes" id="UP001152867"/>
    </source>
</evidence>
<comment type="caution">
    <text evidence="1">The sequence shown here is derived from an EMBL/GenBank/DDBJ whole genome shotgun (WGS) entry which is preliminary data.</text>
</comment>
<dbReference type="EMBL" id="JANDJP010000010">
    <property type="protein sequence ID" value="MDF9914311.1"/>
    <property type="molecule type" value="Genomic_DNA"/>
</dbReference>
<proteinExistence type="predicted"/>